<dbReference type="EMBL" id="NJHN03000095">
    <property type="protein sequence ID" value="KAH9415641.1"/>
    <property type="molecule type" value="Genomic_DNA"/>
</dbReference>
<proteinExistence type="predicted"/>
<dbReference type="Proteomes" id="UP000887458">
    <property type="component" value="Unassembled WGS sequence"/>
</dbReference>
<accession>A0ABQ8IZB0</accession>
<gene>
    <name evidence="1" type="ORF">DERP_000130</name>
</gene>
<sequence length="71" mass="8469">MSFYKPSLTTRYFSTVIVIKMIFRKWFGYYGINVNKSMNIELLAFYTFRLDLLSCCLYLSFIEAFMCSATR</sequence>
<reference evidence="1 2" key="2">
    <citation type="journal article" date="2022" name="Mol. Biol. Evol.">
        <title>Comparative Genomics Reveals Insights into the Divergent Evolution of Astigmatic Mites and Household Pest Adaptations.</title>
        <authorList>
            <person name="Xiong Q."/>
            <person name="Wan A.T."/>
            <person name="Liu X."/>
            <person name="Fung C.S."/>
            <person name="Xiao X."/>
            <person name="Malainual N."/>
            <person name="Hou J."/>
            <person name="Wang L."/>
            <person name="Wang M."/>
            <person name="Yang K.Y."/>
            <person name="Cui Y."/>
            <person name="Leung E.L."/>
            <person name="Nong W."/>
            <person name="Shin S.K."/>
            <person name="Au S.W."/>
            <person name="Jeong K.Y."/>
            <person name="Chew F.T."/>
            <person name="Hui J.H."/>
            <person name="Leung T.F."/>
            <person name="Tungtrongchitr A."/>
            <person name="Zhong N."/>
            <person name="Liu Z."/>
            <person name="Tsui S.K."/>
        </authorList>
    </citation>
    <scope>NUCLEOTIDE SEQUENCE [LARGE SCALE GENOMIC DNA]</scope>
    <source>
        <strain evidence="1">Derp</strain>
    </source>
</reference>
<keyword evidence="2" id="KW-1185">Reference proteome</keyword>
<evidence type="ECO:0000313" key="1">
    <source>
        <dbReference type="EMBL" id="KAH9415641.1"/>
    </source>
</evidence>
<evidence type="ECO:0000313" key="2">
    <source>
        <dbReference type="Proteomes" id="UP000887458"/>
    </source>
</evidence>
<name>A0ABQ8IZB0_DERPT</name>
<comment type="caution">
    <text evidence="1">The sequence shown here is derived from an EMBL/GenBank/DDBJ whole genome shotgun (WGS) entry which is preliminary data.</text>
</comment>
<protein>
    <submittedName>
        <fullName evidence="1">Uncharacterized protein</fullName>
    </submittedName>
</protein>
<organism evidence="1 2">
    <name type="scientific">Dermatophagoides pteronyssinus</name>
    <name type="common">European house dust mite</name>
    <dbReference type="NCBI Taxonomy" id="6956"/>
    <lineage>
        <taxon>Eukaryota</taxon>
        <taxon>Metazoa</taxon>
        <taxon>Ecdysozoa</taxon>
        <taxon>Arthropoda</taxon>
        <taxon>Chelicerata</taxon>
        <taxon>Arachnida</taxon>
        <taxon>Acari</taxon>
        <taxon>Acariformes</taxon>
        <taxon>Sarcoptiformes</taxon>
        <taxon>Astigmata</taxon>
        <taxon>Psoroptidia</taxon>
        <taxon>Analgoidea</taxon>
        <taxon>Pyroglyphidae</taxon>
        <taxon>Dermatophagoidinae</taxon>
        <taxon>Dermatophagoides</taxon>
    </lineage>
</organism>
<reference evidence="1 2" key="1">
    <citation type="journal article" date="2018" name="J. Allergy Clin. Immunol.">
        <title>High-quality assembly of Dermatophagoides pteronyssinus genome and transcriptome reveals a wide range of novel allergens.</title>
        <authorList>
            <person name="Liu X.Y."/>
            <person name="Yang K.Y."/>
            <person name="Wang M.Q."/>
            <person name="Kwok J.S."/>
            <person name="Zeng X."/>
            <person name="Yang Z."/>
            <person name="Xiao X.J."/>
            <person name="Lau C.P."/>
            <person name="Li Y."/>
            <person name="Huang Z.M."/>
            <person name="Ba J.G."/>
            <person name="Yim A.K."/>
            <person name="Ouyang C.Y."/>
            <person name="Ngai S.M."/>
            <person name="Chan T.F."/>
            <person name="Leung E.L."/>
            <person name="Liu L."/>
            <person name="Liu Z.G."/>
            <person name="Tsui S.K."/>
        </authorList>
    </citation>
    <scope>NUCLEOTIDE SEQUENCE [LARGE SCALE GENOMIC DNA]</scope>
    <source>
        <strain evidence="1">Derp</strain>
    </source>
</reference>